<dbReference type="GO" id="GO:0005829">
    <property type="term" value="C:cytosol"/>
    <property type="evidence" value="ECO:0007669"/>
    <property type="project" value="TreeGrafter"/>
</dbReference>
<comment type="catalytic activity">
    <reaction evidence="11 12">
        <text>5-O-(1-carboxyvinyl)-3-phosphoshikimate = chorismate + phosphate</text>
        <dbReference type="Rhea" id="RHEA:21020"/>
        <dbReference type="ChEBI" id="CHEBI:29748"/>
        <dbReference type="ChEBI" id="CHEBI:43474"/>
        <dbReference type="ChEBI" id="CHEBI:57701"/>
        <dbReference type="EC" id="4.2.3.5"/>
    </reaction>
</comment>
<dbReference type="PANTHER" id="PTHR21085:SF0">
    <property type="entry name" value="CHORISMATE SYNTHASE"/>
    <property type="match status" value="1"/>
</dbReference>
<keyword evidence="9 11" id="KW-0057">Aromatic amino acid biosynthesis</keyword>
<dbReference type="InterPro" id="IPR035904">
    <property type="entry name" value="Chorismate_synth_AroC_sf"/>
</dbReference>
<dbReference type="PROSITE" id="PS00789">
    <property type="entry name" value="CHORISMATE_SYNTHASE_3"/>
    <property type="match status" value="1"/>
</dbReference>
<evidence type="ECO:0000256" key="5">
    <source>
        <dbReference type="ARBA" id="ARBA00022630"/>
    </source>
</evidence>
<dbReference type="GO" id="GO:0008652">
    <property type="term" value="P:amino acid biosynthetic process"/>
    <property type="evidence" value="ECO:0007669"/>
    <property type="project" value="UniProtKB-KW"/>
</dbReference>
<dbReference type="PROSITE" id="PS00787">
    <property type="entry name" value="CHORISMATE_SYNTHASE_1"/>
    <property type="match status" value="1"/>
</dbReference>
<keyword evidence="4 11" id="KW-0028">Amino-acid biosynthesis</keyword>
<dbReference type="CDD" id="cd07304">
    <property type="entry name" value="Chorismate_synthase"/>
    <property type="match status" value="1"/>
</dbReference>
<feature type="binding site" evidence="11">
    <location>
        <begin position="135"/>
        <end position="137"/>
    </location>
    <ligand>
        <name>FMN</name>
        <dbReference type="ChEBI" id="CHEBI:58210"/>
    </ligand>
</feature>
<evidence type="ECO:0000256" key="12">
    <source>
        <dbReference type="RuleBase" id="RU000605"/>
    </source>
</evidence>
<evidence type="ECO:0000256" key="4">
    <source>
        <dbReference type="ARBA" id="ARBA00022605"/>
    </source>
</evidence>
<dbReference type="NCBIfam" id="NF003793">
    <property type="entry name" value="PRK05382.1"/>
    <property type="match status" value="1"/>
</dbReference>
<keyword evidence="7 11" id="KW-0274">FAD</keyword>
<dbReference type="SUPFAM" id="SSF103263">
    <property type="entry name" value="Chorismate synthase, AroC"/>
    <property type="match status" value="1"/>
</dbReference>
<reference evidence="13" key="1">
    <citation type="submission" date="2020-02" db="EMBL/GenBank/DDBJ databases">
        <authorList>
            <person name="Meier V. D."/>
        </authorList>
    </citation>
    <scope>NUCLEOTIDE SEQUENCE</scope>
    <source>
        <strain evidence="13">AVDCRST_MAG68</strain>
    </source>
</reference>
<keyword evidence="8 11" id="KW-0521">NADP</keyword>
<keyword evidence="5 11" id="KW-0285">Flavoprotein</keyword>
<dbReference type="EMBL" id="CADCTW010000115">
    <property type="protein sequence ID" value="CAA9330057.1"/>
    <property type="molecule type" value="Genomic_DNA"/>
</dbReference>
<proteinExistence type="inferred from homology"/>
<dbReference type="InterPro" id="IPR020541">
    <property type="entry name" value="Chorismate_synthase_CS"/>
</dbReference>
<dbReference type="GO" id="GO:0004107">
    <property type="term" value="F:chorismate synthase activity"/>
    <property type="evidence" value="ECO:0007669"/>
    <property type="project" value="UniProtKB-UniRule"/>
</dbReference>
<dbReference type="EC" id="4.2.3.5" evidence="3 11"/>
<feature type="binding site" evidence="11">
    <location>
        <position position="345"/>
    </location>
    <ligand>
        <name>FMN</name>
        <dbReference type="ChEBI" id="CHEBI:58210"/>
    </ligand>
</feature>
<protein>
    <recommendedName>
        <fullName evidence="3 11">Chorismate synthase</fullName>
        <shortName evidence="11">CS</shortName>
        <ecNumber evidence="3 11">4.2.3.5</ecNumber>
    </recommendedName>
    <alternativeName>
        <fullName evidence="11">5-enolpyruvylshikimate-3-phosphate phospholyase</fullName>
    </alternativeName>
</protein>
<dbReference type="GO" id="GO:0009423">
    <property type="term" value="P:chorismate biosynthetic process"/>
    <property type="evidence" value="ECO:0007669"/>
    <property type="project" value="UniProtKB-UniRule"/>
</dbReference>
<dbReference type="AlphaFoldDB" id="A0A6J4LEL3"/>
<name>A0A6J4LEL3_9BACT</name>
<dbReference type="GO" id="GO:0010181">
    <property type="term" value="F:FMN binding"/>
    <property type="evidence" value="ECO:0007669"/>
    <property type="project" value="TreeGrafter"/>
</dbReference>
<organism evidence="13">
    <name type="scientific">uncultured Gemmatimonadota bacterium</name>
    <dbReference type="NCBI Taxonomy" id="203437"/>
    <lineage>
        <taxon>Bacteria</taxon>
        <taxon>Pseudomonadati</taxon>
        <taxon>Gemmatimonadota</taxon>
        <taxon>environmental samples</taxon>
    </lineage>
</organism>
<evidence type="ECO:0000256" key="11">
    <source>
        <dbReference type="HAMAP-Rule" id="MF_00300"/>
    </source>
</evidence>
<dbReference type="NCBIfam" id="TIGR00033">
    <property type="entry name" value="aroC"/>
    <property type="match status" value="1"/>
</dbReference>
<dbReference type="PIRSF" id="PIRSF001456">
    <property type="entry name" value="Chorismate_synth"/>
    <property type="match status" value="1"/>
</dbReference>
<evidence type="ECO:0000256" key="7">
    <source>
        <dbReference type="ARBA" id="ARBA00022827"/>
    </source>
</evidence>
<feature type="binding site" evidence="11">
    <location>
        <position position="42"/>
    </location>
    <ligand>
        <name>NADP(+)</name>
        <dbReference type="ChEBI" id="CHEBI:58349"/>
    </ligand>
</feature>
<dbReference type="HAMAP" id="MF_00300">
    <property type="entry name" value="Chorismate_synth"/>
    <property type="match status" value="1"/>
</dbReference>
<dbReference type="PANTHER" id="PTHR21085">
    <property type="entry name" value="CHORISMATE SYNTHASE"/>
    <property type="match status" value="1"/>
</dbReference>
<evidence type="ECO:0000256" key="3">
    <source>
        <dbReference type="ARBA" id="ARBA00013036"/>
    </source>
</evidence>
<dbReference type="UniPathway" id="UPA00053">
    <property type="reaction ID" value="UER00090"/>
</dbReference>
<comment type="function">
    <text evidence="11">Catalyzes the anti-1,4-elimination of the C-3 phosphate and the C-6 proR hydrogen from 5-enolpyruvylshikimate-3-phosphate (EPSP) to yield chorismate, which is the branch point compound that serves as the starting substrate for the three terminal pathways of aromatic amino acid biosynthesis. This reaction introduces a second double bond into the aromatic ring system.</text>
</comment>
<evidence type="ECO:0000256" key="2">
    <source>
        <dbReference type="ARBA" id="ARBA00008014"/>
    </source>
</evidence>
<evidence type="ECO:0000313" key="13">
    <source>
        <dbReference type="EMBL" id="CAA9330057.1"/>
    </source>
</evidence>
<evidence type="ECO:0000256" key="8">
    <source>
        <dbReference type="ARBA" id="ARBA00022857"/>
    </source>
</evidence>
<dbReference type="Gene3D" id="3.60.150.10">
    <property type="entry name" value="Chorismate synthase AroC"/>
    <property type="match status" value="1"/>
</dbReference>
<feature type="binding site" evidence="11">
    <location>
        <position position="303"/>
    </location>
    <ligand>
        <name>FMN</name>
        <dbReference type="ChEBI" id="CHEBI:58210"/>
    </ligand>
</feature>
<accession>A0A6J4LEL3</accession>
<gene>
    <name evidence="11" type="primary">aroC</name>
    <name evidence="13" type="ORF">AVDCRST_MAG68-2364</name>
</gene>
<evidence type="ECO:0000256" key="10">
    <source>
        <dbReference type="ARBA" id="ARBA00023239"/>
    </source>
</evidence>
<dbReference type="FunFam" id="3.60.150.10:FF:000002">
    <property type="entry name" value="Chorismate synthase"/>
    <property type="match status" value="1"/>
</dbReference>
<sequence length="400" mass="41734">MPAFRFTTAGESHGPALAAVVEGLPAGLPLRAEDLDLELRRRQGGYGRGGRMRIESDRAEILSGVRHGETLGSPLALLVRNRDWANWTEAMSPEPVDSVGDDEAMRRVFFPRPGHADLVGALKYDRTDARDILERASARETAARVACGAAARRLLAELGITVGSHVVAIGGVVAAPSEVPEDLNAASDPSPVRCLDAEAEGRMIDAIDAAKRDGDTLGGIVEVVVRGLPAGLGSHVSWEDRLDGRLAGALMSIQAIKGVEIGLGFEGAMRPGSRVHDPIVRDAAAARGGGYGRSSNHAGGLEGGITTGAPLVARAAMKPISTLMRPILPTVDLRTGQPAEAVRERSDVCAVPAAGVVAEAMVALVLAGAVREKFGGDSLVEMRANFDAYVQRIAARAGHG</sequence>
<comment type="similarity">
    <text evidence="2 11 12">Belongs to the chorismate synthase family.</text>
</comment>
<feature type="binding site" evidence="11">
    <location>
        <begin position="318"/>
        <end position="322"/>
    </location>
    <ligand>
        <name>FMN</name>
        <dbReference type="ChEBI" id="CHEBI:58210"/>
    </ligand>
</feature>
<feature type="binding site" evidence="11">
    <location>
        <begin position="254"/>
        <end position="255"/>
    </location>
    <ligand>
        <name>FMN</name>
        <dbReference type="ChEBI" id="CHEBI:58210"/>
    </ligand>
</feature>
<comment type="subunit">
    <text evidence="11">Homotetramer.</text>
</comment>
<comment type="cofactor">
    <cofactor evidence="11 12">
        <name>FMNH2</name>
        <dbReference type="ChEBI" id="CHEBI:57618"/>
    </cofactor>
    <text evidence="11 12">Reduced FMN (FMNH(2)).</text>
</comment>
<dbReference type="GO" id="GO:0009073">
    <property type="term" value="P:aromatic amino acid family biosynthetic process"/>
    <property type="evidence" value="ECO:0007669"/>
    <property type="project" value="UniProtKB-KW"/>
</dbReference>
<comment type="pathway">
    <text evidence="1 11 12">Metabolic intermediate biosynthesis; chorismate biosynthesis; chorismate from D-erythrose 4-phosphate and phosphoenolpyruvate: step 7/7.</text>
</comment>
<dbReference type="Pfam" id="PF01264">
    <property type="entry name" value="Chorismate_synt"/>
    <property type="match status" value="1"/>
</dbReference>
<dbReference type="InterPro" id="IPR000453">
    <property type="entry name" value="Chorismate_synth"/>
</dbReference>
<evidence type="ECO:0000256" key="1">
    <source>
        <dbReference type="ARBA" id="ARBA00005044"/>
    </source>
</evidence>
<evidence type="ECO:0000256" key="9">
    <source>
        <dbReference type="ARBA" id="ARBA00023141"/>
    </source>
</evidence>
<evidence type="ECO:0000256" key="6">
    <source>
        <dbReference type="ARBA" id="ARBA00022643"/>
    </source>
</evidence>
<keyword evidence="6 11" id="KW-0288">FMN</keyword>
<keyword evidence="10 11" id="KW-0456">Lyase</keyword>
<feature type="binding site" evidence="11">
    <location>
        <position position="48"/>
    </location>
    <ligand>
        <name>NADP(+)</name>
        <dbReference type="ChEBI" id="CHEBI:58349"/>
    </ligand>
</feature>